<evidence type="ECO:0000313" key="2">
    <source>
        <dbReference type="EMBL" id="ACV06454.1"/>
    </source>
</evidence>
<keyword evidence="1" id="KW-0472">Membrane</keyword>
<dbReference type="STRING" id="478801.Ksed_14270"/>
<feature type="transmembrane region" description="Helical" evidence="1">
    <location>
        <begin position="325"/>
        <end position="346"/>
    </location>
</feature>
<dbReference type="Gene3D" id="1.20.1250.20">
    <property type="entry name" value="MFS general substrate transporter like domains"/>
    <property type="match status" value="1"/>
</dbReference>
<accession>C7NHU7</accession>
<name>C7NHU7_KYTSD</name>
<dbReference type="Proteomes" id="UP000006666">
    <property type="component" value="Chromosome"/>
</dbReference>
<feature type="transmembrane region" description="Helical" evidence="1">
    <location>
        <begin position="271"/>
        <end position="289"/>
    </location>
</feature>
<reference evidence="2 3" key="1">
    <citation type="journal article" date="2009" name="Stand. Genomic Sci.">
        <title>Complete genome sequence of Kytococcus sedentarius type strain (541).</title>
        <authorList>
            <person name="Sims D."/>
            <person name="Brettin T."/>
            <person name="Detter J.C."/>
            <person name="Han C."/>
            <person name="Lapidus A."/>
            <person name="Copeland A."/>
            <person name="Glavina Del Rio T."/>
            <person name="Nolan M."/>
            <person name="Chen F."/>
            <person name="Lucas S."/>
            <person name="Tice H."/>
            <person name="Cheng J.F."/>
            <person name="Bruce D."/>
            <person name="Goodwin L."/>
            <person name="Pitluck S."/>
            <person name="Ovchinnikova G."/>
            <person name="Pati A."/>
            <person name="Ivanova N."/>
            <person name="Mavrommatis K."/>
            <person name="Chen A."/>
            <person name="Palaniappan K."/>
            <person name="D'haeseleer P."/>
            <person name="Chain P."/>
            <person name="Bristow J."/>
            <person name="Eisen J.A."/>
            <person name="Markowitz V."/>
            <person name="Hugenholtz P."/>
            <person name="Schneider S."/>
            <person name="Goker M."/>
            <person name="Pukall R."/>
            <person name="Kyrpides N.C."/>
            <person name="Klenk H.P."/>
        </authorList>
    </citation>
    <scope>NUCLEOTIDE SEQUENCE [LARGE SCALE GENOMIC DNA]</scope>
    <source>
        <strain evidence="3">ATCC 14392 / DSM 20547 / JCM 11482 / CCUG 33030 / NBRC 15357 / NCTC 11040 / CCM 314 / 541</strain>
    </source>
</reference>
<keyword evidence="3" id="KW-1185">Reference proteome</keyword>
<dbReference type="KEGG" id="kse:Ksed_14270"/>
<proteinExistence type="predicted"/>
<dbReference type="InterPro" id="IPR011701">
    <property type="entry name" value="MFS"/>
</dbReference>
<evidence type="ECO:0000256" key="1">
    <source>
        <dbReference type="SAM" id="Phobius"/>
    </source>
</evidence>
<dbReference type="RefSeq" id="WP_015779399.1">
    <property type="nucleotide sequence ID" value="NC_013169.1"/>
</dbReference>
<protein>
    <submittedName>
        <fullName evidence="2">Cyanate permease</fullName>
    </submittedName>
</protein>
<dbReference type="PANTHER" id="PTHR23523">
    <property type="match status" value="1"/>
</dbReference>
<keyword evidence="1" id="KW-0812">Transmembrane</keyword>
<feature type="transmembrane region" description="Helical" evidence="1">
    <location>
        <begin position="142"/>
        <end position="164"/>
    </location>
</feature>
<feature type="transmembrane region" description="Helical" evidence="1">
    <location>
        <begin position="366"/>
        <end position="384"/>
    </location>
</feature>
<feature type="transmembrane region" description="Helical" evidence="1">
    <location>
        <begin position="79"/>
        <end position="98"/>
    </location>
</feature>
<dbReference type="PANTHER" id="PTHR23523:SF2">
    <property type="entry name" value="2-NITROIMIDAZOLE TRANSPORTER"/>
    <property type="match status" value="1"/>
</dbReference>
<feature type="transmembrane region" description="Helical" evidence="1">
    <location>
        <begin position="390"/>
        <end position="407"/>
    </location>
</feature>
<dbReference type="InterPro" id="IPR036259">
    <property type="entry name" value="MFS_trans_sf"/>
</dbReference>
<dbReference type="GO" id="GO:0022857">
    <property type="term" value="F:transmembrane transporter activity"/>
    <property type="evidence" value="ECO:0007669"/>
    <property type="project" value="InterPro"/>
</dbReference>
<dbReference type="eggNOG" id="COG2807">
    <property type="taxonomic scope" value="Bacteria"/>
</dbReference>
<sequence length="423" mass="42438">MSSPPSPARRLPVGPLVAALAVATVALMLRPAATSLGPLLPEISGDLGGGGIGAGVLTALPPFIFGVLGLAAVPIGRRLGLSGAIVAALAVSVVGLLLRPVVGSMGVFLALSVVALVGGALGNVLVPAWVKRHSAGTQQRRLMGIYVAVLSIGGSAGAMLAVPLTDLPGADALPAVGHGADPSGGAWRGSVLAWALIALAPLVVWAVVARRTGHDFPRHGLDDAAVPVSIWRSPTAVALTAMFALQSTNAYTQFGWLPRIYTEGGVSAGMAGFYTALIAACGVLGGWIMPGVIERAPSLRTLAVICGGLTTIGYLGLLVSPHSLALLWALVLGVGGFAFPMVIALLPARTEDPLITARLSGIVQPVGYIFAAIGPLAVGAIVAATDSVSVVLWLMAGSGVLLALAGWRGAADVLVDDELAAAR</sequence>
<dbReference type="Pfam" id="PF07690">
    <property type="entry name" value="MFS_1"/>
    <property type="match status" value="1"/>
</dbReference>
<evidence type="ECO:0000313" key="3">
    <source>
        <dbReference type="Proteomes" id="UP000006666"/>
    </source>
</evidence>
<keyword evidence="1" id="KW-1133">Transmembrane helix</keyword>
<dbReference type="EMBL" id="CP001686">
    <property type="protein sequence ID" value="ACV06454.1"/>
    <property type="molecule type" value="Genomic_DNA"/>
</dbReference>
<feature type="transmembrane region" description="Helical" evidence="1">
    <location>
        <begin position="104"/>
        <end position="130"/>
    </location>
</feature>
<dbReference type="AlphaFoldDB" id="C7NHU7"/>
<dbReference type="InterPro" id="IPR052524">
    <property type="entry name" value="MFS_Cyanate_Porter"/>
</dbReference>
<organism evidence="2 3">
    <name type="scientific">Kytococcus sedentarius (strain ATCC 14392 / DSM 20547 / JCM 11482 / CCUG 33030 / NBRC 15357 / NCTC 11040 / CCM 314 / 541)</name>
    <name type="common">Micrococcus sedentarius</name>
    <dbReference type="NCBI Taxonomy" id="478801"/>
    <lineage>
        <taxon>Bacteria</taxon>
        <taxon>Bacillati</taxon>
        <taxon>Actinomycetota</taxon>
        <taxon>Actinomycetes</taxon>
        <taxon>Micrococcales</taxon>
        <taxon>Kytococcaceae</taxon>
        <taxon>Kytococcus</taxon>
    </lineage>
</organism>
<feature type="transmembrane region" description="Helical" evidence="1">
    <location>
        <begin position="301"/>
        <end position="319"/>
    </location>
</feature>
<dbReference type="SUPFAM" id="SSF103473">
    <property type="entry name" value="MFS general substrate transporter"/>
    <property type="match status" value="1"/>
</dbReference>
<dbReference type="HOGENOM" id="CLU_038046_0_0_11"/>
<gene>
    <name evidence="2" type="ordered locus">Ksed_14270</name>
</gene>
<feature type="transmembrane region" description="Helical" evidence="1">
    <location>
        <begin position="51"/>
        <end position="72"/>
    </location>
</feature>
<feature type="transmembrane region" description="Helical" evidence="1">
    <location>
        <begin position="191"/>
        <end position="209"/>
    </location>
</feature>